<keyword evidence="3" id="KW-1185">Reference proteome</keyword>
<proteinExistence type="predicted"/>
<gene>
    <name evidence="2" type="primary">ABSGL_05292.1 scaffold 6884</name>
</gene>
<dbReference type="Gene3D" id="3.40.1460.10">
    <property type="entry name" value="Nuclease A inhibitor-like"/>
    <property type="match status" value="1"/>
</dbReference>
<dbReference type="OMA" id="DNSFMAM"/>
<evidence type="ECO:0000256" key="1">
    <source>
        <dbReference type="SAM" id="MobiDB-lite"/>
    </source>
</evidence>
<sequence>MADDNYLSMLNNPVINPPRQQPQQSETQHVAAQSTPAFPAAQQCQQDLQSSAKDLILASETDAEWQNVTVPWSSDTLPSSRQDLERAGLLVRNTNVDQYDRDEKDGFRVQSLADFMERQSKDYDDLVKKLKAWFGEQVKVYLIGNRVVTVLILGLVKGDDEQKALVGLQSELVQT</sequence>
<evidence type="ECO:0000313" key="3">
    <source>
        <dbReference type="Proteomes" id="UP000078561"/>
    </source>
</evidence>
<protein>
    <submittedName>
        <fullName evidence="2">Uncharacterized protein</fullName>
    </submittedName>
</protein>
<dbReference type="AlphaFoldDB" id="A0A168N220"/>
<feature type="region of interest" description="Disordered" evidence="1">
    <location>
        <begin position="1"/>
        <end position="42"/>
    </location>
</feature>
<accession>A0A168N220</accession>
<dbReference type="EMBL" id="LT552933">
    <property type="protein sequence ID" value="SAL99647.1"/>
    <property type="molecule type" value="Genomic_DNA"/>
</dbReference>
<reference evidence="2" key="1">
    <citation type="submission" date="2016-04" db="EMBL/GenBank/DDBJ databases">
        <authorList>
            <person name="Evans L.H."/>
            <person name="Alamgir A."/>
            <person name="Owens N."/>
            <person name="Weber N.D."/>
            <person name="Virtaneva K."/>
            <person name="Barbian K."/>
            <person name="Babar A."/>
            <person name="Rosenke K."/>
        </authorList>
    </citation>
    <scope>NUCLEOTIDE SEQUENCE [LARGE SCALE GENOMIC DNA]</scope>
    <source>
        <strain evidence="2">CBS 101.48</strain>
    </source>
</reference>
<dbReference type="InterPro" id="IPR012489">
    <property type="entry name" value="NucleaseA_inhib-like"/>
</dbReference>
<evidence type="ECO:0000313" key="2">
    <source>
        <dbReference type="EMBL" id="SAL99647.1"/>
    </source>
</evidence>
<dbReference type="Proteomes" id="UP000078561">
    <property type="component" value="Unassembled WGS sequence"/>
</dbReference>
<dbReference type="InParanoid" id="A0A168N220"/>
<organism evidence="2">
    <name type="scientific">Absidia glauca</name>
    <name type="common">Pin mould</name>
    <dbReference type="NCBI Taxonomy" id="4829"/>
    <lineage>
        <taxon>Eukaryota</taxon>
        <taxon>Fungi</taxon>
        <taxon>Fungi incertae sedis</taxon>
        <taxon>Mucoromycota</taxon>
        <taxon>Mucoromycotina</taxon>
        <taxon>Mucoromycetes</taxon>
        <taxon>Mucorales</taxon>
        <taxon>Cunninghamellaceae</taxon>
        <taxon>Absidia</taxon>
    </lineage>
</organism>
<feature type="compositionally biased region" description="Polar residues" evidence="1">
    <location>
        <begin position="21"/>
        <end position="42"/>
    </location>
</feature>
<dbReference type="OrthoDB" id="2329895at2759"/>
<dbReference type="Pfam" id="PF07924">
    <property type="entry name" value="NuiA"/>
    <property type="match status" value="1"/>
</dbReference>
<name>A0A168N220_ABSGL</name>